<dbReference type="SMART" id="SM00346">
    <property type="entry name" value="HTH_ICLR"/>
    <property type="match status" value="1"/>
</dbReference>
<gene>
    <name evidence="6" type="ORF">RSA3_14400</name>
</gene>
<feature type="domain" description="HTH iclR-type" evidence="4">
    <location>
        <begin position="18"/>
        <end position="80"/>
    </location>
</feature>
<dbReference type="PROSITE" id="PS51077">
    <property type="entry name" value="HTH_ICLR"/>
    <property type="match status" value="1"/>
</dbReference>
<dbReference type="RefSeq" id="WP_058614812.1">
    <property type="nucleotide sequence ID" value="NZ_LDRV01000093.1"/>
</dbReference>
<evidence type="ECO:0000256" key="1">
    <source>
        <dbReference type="ARBA" id="ARBA00023015"/>
    </source>
</evidence>
<dbReference type="PROSITE" id="PS51078">
    <property type="entry name" value="ICLR_ED"/>
    <property type="match status" value="1"/>
</dbReference>
<dbReference type="Pfam" id="PF09339">
    <property type="entry name" value="HTH_IclR"/>
    <property type="match status" value="1"/>
</dbReference>
<dbReference type="InterPro" id="IPR050707">
    <property type="entry name" value="HTH_MetabolicPath_Reg"/>
</dbReference>
<dbReference type="Pfam" id="PF01614">
    <property type="entry name" value="IclR_C"/>
    <property type="match status" value="1"/>
</dbReference>
<dbReference type="InterPro" id="IPR036390">
    <property type="entry name" value="WH_DNA-bd_sf"/>
</dbReference>
<comment type="caution">
    <text evidence="6">The sequence shown here is derived from an EMBL/GenBank/DDBJ whole genome shotgun (WGS) entry which is preliminary data.</text>
</comment>
<reference evidence="6 7" key="1">
    <citation type="journal article" date="2016" name="Front. Microbiol.">
        <title>Genomic Resource of Rice Seed Associated Bacteria.</title>
        <authorList>
            <person name="Midha S."/>
            <person name="Bansal K."/>
            <person name="Sharma S."/>
            <person name="Kumar N."/>
            <person name="Patil P.P."/>
            <person name="Chaudhry V."/>
            <person name="Patil P.B."/>
        </authorList>
    </citation>
    <scope>NUCLEOTIDE SEQUENCE [LARGE SCALE GENOMIC DNA]</scope>
    <source>
        <strain evidence="6 7">RSA3</strain>
    </source>
</reference>
<dbReference type="SUPFAM" id="SSF46785">
    <property type="entry name" value="Winged helix' DNA-binding domain"/>
    <property type="match status" value="1"/>
</dbReference>
<feature type="domain" description="IclR-ED" evidence="5">
    <location>
        <begin position="81"/>
        <end position="261"/>
    </location>
</feature>
<dbReference type="InterPro" id="IPR036388">
    <property type="entry name" value="WH-like_DNA-bd_sf"/>
</dbReference>
<evidence type="ECO:0000259" key="5">
    <source>
        <dbReference type="PROSITE" id="PS51078"/>
    </source>
</evidence>
<dbReference type="SUPFAM" id="SSF55781">
    <property type="entry name" value="GAF domain-like"/>
    <property type="match status" value="1"/>
</dbReference>
<dbReference type="GO" id="GO:0045892">
    <property type="term" value="P:negative regulation of DNA-templated transcription"/>
    <property type="evidence" value="ECO:0007669"/>
    <property type="project" value="TreeGrafter"/>
</dbReference>
<dbReference type="AlphaFoldDB" id="A0A147F4R1"/>
<dbReference type="PANTHER" id="PTHR30136:SF8">
    <property type="entry name" value="TRANSCRIPTIONAL REGULATORY PROTEIN"/>
    <property type="match status" value="1"/>
</dbReference>
<name>A0A147F4R1_MICTE</name>
<sequence length="273" mass="28845">MSDPIDADDDAAPQRQGIQSVELAMQVVRALEEGRGPRTLSQLAQACGMSTSKVHRYLVSLIRSGLVSQSQRTGLYDFGPAARRIGIEALRRVDEVALATEYLPSLRDRTTHSVNLAVWGDNGPVLVHWEYGEHALPMNIRIGSTLPLLDSSVGQVFLAYLPEAMTRSAIVDAASAGESAVAALAHAERIRAAVRERRASVTSGSVMAGLAAVAAPVFAEGSLPLAVSVALPARLADDETVAAIERELHVTTAEITAALGATTDGHIPVTRRG</sequence>
<dbReference type="PATRIC" id="fig|2033.7.peg.3716"/>
<evidence type="ECO:0000259" key="4">
    <source>
        <dbReference type="PROSITE" id="PS51077"/>
    </source>
</evidence>
<evidence type="ECO:0000256" key="2">
    <source>
        <dbReference type="ARBA" id="ARBA00023125"/>
    </source>
</evidence>
<organism evidence="6 7">
    <name type="scientific">Microbacterium testaceum</name>
    <name type="common">Aureobacterium testaceum</name>
    <name type="synonym">Brevibacterium testaceum</name>
    <dbReference type="NCBI Taxonomy" id="2033"/>
    <lineage>
        <taxon>Bacteria</taxon>
        <taxon>Bacillati</taxon>
        <taxon>Actinomycetota</taxon>
        <taxon>Actinomycetes</taxon>
        <taxon>Micrococcales</taxon>
        <taxon>Microbacteriaceae</taxon>
        <taxon>Microbacterium</taxon>
    </lineage>
</organism>
<dbReference type="Proteomes" id="UP000072189">
    <property type="component" value="Unassembled WGS sequence"/>
</dbReference>
<dbReference type="GO" id="GO:0003700">
    <property type="term" value="F:DNA-binding transcription factor activity"/>
    <property type="evidence" value="ECO:0007669"/>
    <property type="project" value="TreeGrafter"/>
</dbReference>
<protein>
    <submittedName>
        <fullName evidence="6">IclR family transcriptional regulator</fullName>
    </submittedName>
</protein>
<dbReference type="Gene3D" id="1.10.10.10">
    <property type="entry name" value="Winged helix-like DNA-binding domain superfamily/Winged helix DNA-binding domain"/>
    <property type="match status" value="1"/>
</dbReference>
<dbReference type="InterPro" id="IPR029016">
    <property type="entry name" value="GAF-like_dom_sf"/>
</dbReference>
<keyword evidence="3" id="KW-0804">Transcription</keyword>
<proteinExistence type="predicted"/>
<keyword evidence="1" id="KW-0805">Transcription regulation</keyword>
<dbReference type="Gene3D" id="3.30.450.40">
    <property type="match status" value="1"/>
</dbReference>
<evidence type="ECO:0000313" key="6">
    <source>
        <dbReference type="EMBL" id="KTS09082.1"/>
    </source>
</evidence>
<dbReference type="InterPro" id="IPR014757">
    <property type="entry name" value="Tscrpt_reg_IclR_C"/>
</dbReference>
<evidence type="ECO:0000313" key="7">
    <source>
        <dbReference type="Proteomes" id="UP000072189"/>
    </source>
</evidence>
<dbReference type="InterPro" id="IPR005471">
    <property type="entry name" value="Tscrpt_reg_IclR_N"/>
</dbReference>
<evidence type="ECO:0000256" key="3">
    <source>
        <dbReference type="ARBA" id="ARBA00023163"/>
    </source>
</evidence>
<dbReference type="GO" id="GO:0003677">
    <property type="term" value="F:DNA binding"/>
    <property type="evidence" value="ECO:0007669"/>
    <property type="project" value="UniProtKB-KW"/>
</dbReference>
<dbReference type="PANTHER" id="PTHR30136">
    <property type="entry name" value="HELIX-TURN-HELIX TRANSCRIPTIONAL REGULATOR, ICLR FAMILY"/>
    <property type="match status" value="1"/>
</dbReference>
<keyword evidence="2" id="KW-0238">DNA-binding</keyword>
<accession>A0A147F4R1</accession>
<dbReference type="EMBL" id="LDRV01000093">
    <property type="protein sequence ID" value="KTS09082.1"/>
    <property type="molecule type" value="Genomic_DNA"/>
</dbReference>